<dbReference type="AlphaFoldDB" id="A0A7E4UR13"/>
<evidence type="ECO:0000313" key="3">
    <source>
        <dbReference type="WBParaSite" id="Pan_g11651.t1"/>
    </source>
</evidence>
<feature type="signal peptide" evidence="1">
    <location>
        <begin position="1"/>
        <end position="20"/>
    </location>
</feature>
<sequence length="166" mass="19595">MRLLVELLLGLVFLTPFADAWLYYRVKGKFTCFGKPTDVNIKIIEHDPNNNDVIELSDDSTLDYTGADEDFLFYPHDNLELSIHVTFDCRGCKGELYQYIYHAFQFEEEEQASANPMIFGSVELSHVCKFGRVVSWYTRHDKDRLKKKWFVRNKETNIRDHFKVIN</sequence>
<keyword evidence="2" id="KW-1185">Reference proteome</keyword>
<keyword evidence="1" id="KW-0732">Signal</keyword>
<evidence type="ECO:0000313" key="2">
    <source>
        <dbReference type="Proteomes" id="UP000492821"/>
    </source>
</evidence>
<protein>
    <submittedName>
        <fullName evidence="3">GOLD domain-containing protein</fullName>
    </submittedName>
</protein>
<proteinExistence type="predicted"/>
<reference evidence="3" key="2">
    <citation type="submission" date="2020-10" db="UniProtKB">
        <authorList>
            <consortium name="WormBaseParasite"/>
        </authorList>
    </citation>
    <scope>IDENTIFICATION</scope>
</reference>
<dbReference type="WBParaSite" id="Pan_g11651.t1">
    <property type="protein sequence ID" value="Pan_g11651.t1"/>
    <property type="gene ID" value="Pan_g11651"/>
</dbReference>
<reference evidence="2" key="1">
    <citation type="journal article" date="2013" name="Genetics">
        <title>The draft genome and transcriptome of Panagrellus redivivus are shaped by the harsh demands of a free-living lifestyle.</title>
        <authorList>
            <person name="Srinivasan J."/>
            <person name="Dillman A.R."/>
            <person name="Macchietto M.G."/>
            <person name="Heikkinen L."/>
            <person name="Lakso M."/>
            <person name="Fracchia K.M."/>
            <person name="Antoshechkin I."/>
            <person name="Mortazavi A."/>
            <person name="Wong G."/>
            <person name="Sternberg P.W."/>
        </authorList>
    </citation>
    <scope>NUCLEOTIDE SEQUENCE [LARGE SCALE GENOMIC DNA]</scope>
    <source>
        <strain evidence="2">MT8872</strain>
    </source>
</reference>
<dbReference type="Proteomes" id="UP000492821">
    <property type="component" value="Unassembled WGS sequence"/>
</dbReference>
<feature type="chain" id="PRO_5028818338" evidence="1">
    <location>
        <begin position="21"/>
        <end position="166"/>
    </location>
</feature>
<organism evidence="2 3">
    <name type="scientific">Panagrellus redivivus</name>
    <name type="common">Microworm</name>
    <dbReference type="NCBI Taxonomy" id="6233"/>
    <lineage>
        <taxon>Eukaryota</taxon>
        <taxon>Metazoa</taxon>
        <taxon>Ecdysozoa</taxon>
        <taxon>Nematoda</taxon>
        <taxon>Chromadorea</taxon>
        <taxon>Rhabditida</taxon>
        <taxon>Tylenchina</taxon>
        <taxon>Panagrolaimomorpha</taxon>
        <taxon>Panagrolaimoidea</taxon>
        <taxon>Panagrolaimidae</taxon>
        <taxon>Panagrellus</taxon>
    </lineage>
</organism>
<evidence type="ECO:0000256" key="1">
    <source>
        <dbReference type="SAM" id="SignalP"/>
    </source>
</evidence>
<name>A0A7E4UR13_PANRE</name>
<accession>A0A7E4UR13</accession>